<keyword evidence="3" id="KW-1185">Reference proteome</keyword>
<accession>A0AAW8P8R7</accession>
<feature type="region of interest" description="Disordered" evidence="1">
    <location>
        <begin position="38"/>
        <end position="66"/>
    </location>
</feature>
<dbReference type="EMBL" id="JAVLSH010000012">
    <property type="protein sequence ID" value="MDR9762910.1"/>
    <property type="molecule type" value="Genomic_DNA"/>
</dbReference>
<protein>
    <submittedName>
        <fullName evidence="2">Uncharacterized protein</fullName>
    </submittedName>
</protein>
<name>A0AAW8P8R7_9HYPH</name>
<proteinExistence type="predicted"/>
<gene>
    <name evidence="2" type="ORF">RJJ37_25365</name>
</gene>
<dbReference type="RefSeq" id="WP_310804578.1">
    <property type="nucleotide sequence ID" value="NZ_JAVLSG010000002.1"/>
</dbReference>
<comment type="caution">
    <text evidence="2">The sequence shown here is derived from an EMBL/GenBank/DDBJ whole genome shotgun (WGS) entry which is preliminary data.</text>
</comment>
<dbReference type="AlphaFoldDB" id="A0AAW8P8R7"/>
<evidence type="ECO:0000313" key="2">
    <source>
        <dbReference type="EMBL" id="MDR9762910.1"/>
    </source>
</evidence>
<evidence type="ECO:0000256" key="1">
    <source>
        <dbReference type="SAM" id="MobiDB-lite"/>
    </source>
</evidence>
<reference evidence="3" key="1">
    <citation type="submission" date="2023-07" db="EMBL/GenBank/DDBJ databases">
        <title>Genomic characterization of faba bean (Vicia faba) microsymbionts in Mexican soils.</title>
        <authorList>
            <person name="Rivera Orduna F.N."/>
            <person name="Guevara-Luna J."/>
            <person name="Yan J."/>
            <person name="Arroyo-Herrera I."/>
            <person name="Li Y."/>
            <person name="Vasquez-Murrieta M.S."/>
            <person name="Wang E.T."/>
        </authorList>
    </citation>
    <scope>NUCLEOTIDE SEQUENCE [LARGE SCALE GENOMIC DNA]</scope>
    <source>
        <strain evidence="3">CH6</strain>
    </source>
</reference>
<organism evidence="2 3">
    <name type="scientific">Rhizobium redzepovicii</name>
    <dbReference type="NCBI Taxonomy" id="2867518"/>
    <lineage>
        <taxon>Bacteria</taxon>
        <taxon>Pseudomonadati</taxon>
        <taxon>Pseudomonadota</taxon>
        <taxon>Alphaproteobacteria</taxon>
        <taxon>Hyphomicrobiales</taxon>
        <taxon>Rhizobiaceae</taxon>
        <taxon>Rhizobium/Agrobacterium group</taxon>
        <taxon>Rhizobium</taxon>
    </lineage>
</organism>
<evidence type="ECO:0000313" key="3">
    <source>
        <dbReference type="Proteomes" id="UP001269402"/>
    </source>
</evidence>
<sequence length="146" mass="15684">MSSAVALARHMQATLTVCAVEISRSGRLRCAVVAAHRRGKDGAGSPGAEPKARRGADAKCGRRGKGASVDLRERQINVEEPFVVEVLPEASRAYDRVSADFSRPIVEAVLFGSGRPVILYPGAFQRKDRPCRHRLGRQPRGGAGIP</sequence>
<feature type="compositionally biased region" description="Basic and acidic residues" evidence="1">
    <location>
        <begin position="50"/>
        <end position="60"/>
    </location>
</feature>
<dbReference type="Proteomes" id="UP001269402">
    <property type="component" value="Unassembled WGS sequence"/>
</dbReference>